<reference evidence="2" key="1">
    <citation type="journal article" date="2019" name="Int. J. Syst. Evol. Microbiol.">
        <title>The Global Catalogue of Microorganisms (GCM) 10K type strain sequencing project: providing services to taxonomists for standard genome sequencing and annotation.</title>
        <authorList>
            <consortium name="The Broad Institute Genomics Platform"/>
            <consortium name="The Broad Institute Genome Sequencing Center for Infectious Disease"/>
            <person name="Wu L."/>
            <person name="Ma J."/>
        </authorList>
    </citation>
    <scope>NUCLEOTIDE SEQUENCE [LARGE SCALE GENOMIC DNA]</scope>
    <source>
        <strain evidence="2">CCUG 55328</strain>
    </source>
</reference>
<dbReference type="InterPro" id="IPR036514">
    <property type="entry name" value="SGNH_hydro_sf"/>
</dbReference>
<name>A0ABW3TD26_9RHOB</name>
<accession>A0ABW3TD26</accession>
<evidence type="ECO:0000313" key="1">
    <source>
        <dbReference type="EMBL" id="MFD1195090.1"/>
    </source>
</evidence>
<sequence>MDRRTVLKTGGAAVLGIAGLTGAASGAAGLNLNSNLVTVGNSLIDQSVDMVQSFRTARRGRGDLSHQTIPGAPMAWNWKNAGTANLNARDVLARGGQHIWMGVESVPFRHVQADICDINAWSDWYRLAIDNGVQRFLLFEAWHDLRSGLPDYQPEDRADPDTGILWRDRLDFALPFWTGIVDHVNKTRRPSEPEMHMIPGGQMLARIHDDIAAGRAPSSLTQIEDLFMDNIHPNIRGRYAMACIMYACIFHDDPNGLPRRTKNIWGQPYDTVAAEEAGYFQKIAWEVARANPIAGLQA</sequence>
<dbReference type="Gene3D" id="3.40.50.1110">
    <property type="entry name" value="SGNH hydrolase"/>
    <property type="match status" value="1"/>
</dbReference>
<comment type="caution">
    <text evidence="1">The sequence shown here is derived from an EMBL/GenBank/DDBJ whole genome shotgun (WGS) entry which is preliminary data.</text>
</comment>
<dbReference type="Proteomes" id="UP001597151">
    <property type="component" value="Unassembled WGS sequence"/>
</dbReference>
<evidence type="ECO:0000313" key="2">
    <source>
        <dbReference type="Proteomes" id="UP001597151"/>
    </source>
</evidence>
<dbReference type="RefSeq" id="WP_380791434.1">
    <property type="nucleotide sequence ID" value="NZ_JBHTKR010000004.1"/>
</dbReference>
<protein>
    <submittedName>
        <fullName evidence="1">Uncharacterized protein</fullName>
    </submittedName>
</protein>
<gene>
    <name evidence="1" type="ORF">ACFQ3C_10450</name>
</gene>
<proteinExistence type="predicted"/>
<organism evidence="1 2">
    <name type="scientific">Seohaeicola saemankumensis</name>
    <dbReference type="NCBI Taxonomy" id="481181"/>
    <lineage>
        <taxon>Bacteria</taxon>
        <taxon>Pseudomonadati</taxon>
        <taxon>Pseudomonadota</taxon>
        <taxon>Alphaproteobacteria</taxon>
        <taxon>Rhodobacterales</taxon>
        <taxon>Roseobacteraceae</taxon>
        <taxon>Seohaeicola</taxon>
    </lineage>
</organism>
<keyword evidence="2" id="KW-1185">Reference proteome</keyword>
<dbReference type="EMBL" id="JBHTKR010000004">
    <property type="protein sequence ID" value="MFD1195090.1"/>
    <property type="molecule type" value="Genomic_DNA"/>
</dbReference>